<gene>
    <name evidence="2" type="ORF">METZ01_LOCUS164622</name>
</gene>
<evidence type="ECO:0000313" key="2">
    <source>
        <dbReference type="EMBL" id="SVB11768.1"/>
    </source>
</evidence>
<keyword evidence="1" id="KW-0812">Transmembrane</keyword>
<reference evidence="2" key="1">
    <citation type="submission" date="2018-05" db="EMBL/GenBank/DDBJ databases">
        <authorList>
            <person name="Lanie J.A."/>
            <person name="Ng W.-L."/>
            <person name="Kazmierczak K.M."/>
            <person name="Andrzejewski T.M."/>
            <person name="Davidsen T.M."/>
            <person name="Wayne K.J."/>
            <person name="Tettelin H."/>
            <person name="Glass J.I."/>
            <person name="Rusch D."/>
            <person name="Podicherti R."/>
            <person name="Tsui H.-C.T."/>
            <person name="Winkler M.E."/>
        </authorList>
    </citation>
    <scope>NUCLEOTIDE SEQUENCE</scope>
</reference>
<proteinExistence type="predicted"/>
<accession>A0A382BDB8</accession>
<feature type="non-terminal residue" evidence="2">
    <location>
        <position position="1"/>
    </location>
</feature>
<keyword evidence="1" id="KW-0472">Membrane</keyword>
<dbReference type="AlphaFoldDB" id="A0A382BDB8"/>
<feature type="transmembrane region" description="Helical" evidence="1">
    <location>
        <begin position="45"/>
        <end position="63"/>
    </location>
</feature>
<keyword evidence="1" id="KW-1133">Transmembrane helix</keyword>
<organism evidence="2">
    <name type="scientific">marine metagenome</name>
    <dbReference type="NCBI Taxonomy" id="408172"/>
    <lineage>
        <taxon>unclassified sequences</taxon>
        <taxon>metagenomes</taxon>
        <taxon>ecological metagenomes</taxon>
    </lineage>
</organism>
<sequence length="64" mass="7151">VQDTSITVTETKQIDSIKSEQPSLKISQRNPTVTNEFSYGELIKMGYITSSIFVILIILTFILG</sequence>
<dbReference type="EMBL" id="UINC01029293">
    <property type="protein sequence ID" value="SVB11768.1"/>
    <property type="molecule type" value="Genomic_DNA"/>
</dbReference>
<name>A0A382BDB8_9ZZZZ</name>
<evidence type="ECO:0000256" key="1">
    <source>
        <dbReference type="SAM" id="Phobius"/>
    </source>
</evidence>
<protein>
    <submittedName>
        <fullName evidence="2">Uncharacterized protein</fullName>
    </submittedName>
</protein>